<feature type="compositionally biased region" description="Basic residues" evidence="1">
    <location>
        <begin position="249"/>
        <end position="259"/>
    </location>
</feature>
<feature type="region of interest" description="Disordered" evidence="1">
    <location>
        <begin position="248"/>
        <end position="285"/>
    </location>
</feature>
<evidence type="ECO:0000256" key="1">
    <source>
        <dbReference type="SAM" id="MobiDB-lite"/>
    </source>
</evidence>
<dbReference type="Proteomes" id="UP000277498">
    <property type="component" value="Unassembled WGS sequence"/>
</dbReference>
<dbReference type="AlphaFoldDB" id="A0A3P5WZ31"/>
<evidence type="ECO:0000313" key="3">
    <source>
        <dbReference type="Proteomes" id="UP000277498"/>
    </source>
</evidence>
<gene>
    <name evidence="2" type="ORF">XINFAN_01180</name>
</gene>
<dbReference type="RefSeq" id="WP_124085606.1">
    <property type="nucleotide sequence ID" value="NZ_UXAW01000049.1"/>
</dbReference>
<dbReference type="EMBL" id="UXAW01000049">
    <property type="protein sequence ID" value="VDC24320.1"/>
    <property type="molecule type" value="Genomic_DNA"/>
</dbReference>
<protein>
    <submittedName>
        <fullName evidence="2">Uncharacterized protein</fullName>
    </submittedName>
</protein>
<keyword evidence="3" id="KW-1185">Reference proteome</keyword>
<dbReference type="OrthoDB" id="7834507at2"/>
<accession>A0A3P5WZ31</accession>
<proteinExistence type="predicted"/>
<name>A0A3P5WZ31_9RHOB</name>
<sequence>MTTETPAFPTYDGAPETLTGVWNLRRRALSFAPGEALPPADCDLKALLSARVAPEPPPGRGASTHAVKRHEVRRDLEGFSELAALNGLLIAHLRKRRAPRHAAALFRRIWTEESAALLEELPARWLISSAITFGDHGETEGQRRIGLAANVLFSLMKLYEFERLYSGLPADRPFSVARRAAADLPLGMPDFALVSGGLDINLLAPLWQMARAEPVAGPILNRLFERLNEDPRSLFRRIALMRDALQDRRARRSEKRARRAAAQDNPGPDMAESAPSGDNPADTGA</sequence>
<reference evidence="2 3" key="1">
    <citation type="submission" date="2018-11" db="EMBL/GenBank/DDBJ databases">
        <authorList>
            <person name="Criscuolo A."/>
        </authorList>
    </citation>
    <scope>NUCLEOTIDE SEQUENCE [LARGE SCALE GENOMIC DNA]</scope>
    <source>
        <strain evidence="2">ACIP111625</strain>
    </source>
</reference>
<evidence type="ECO:0000313" key="2">
    <source>
        <dbReference type="EMBL" id="VDC24320.1"/>
    </source>
</evidence>
<organism evidence="2 3">
    <name type="scientific">Pseudogemmobacter humi</name>
    <dbReference type="NCBI Taxonomy" id="2483812"/>
    <lineage>
        <taxon>Bacteria</taxon>
        <taxon>Pseudomonadati</taxon>
        <taxon>Pseudomonadota</taxon>
        <taxon>Alphaproteobacteria</taxon>
        <taxon>Rhodobacterales</taxon>
        <taxon>Paracoccaceae</taxon>
        <taxon>Pseudogemmobacter</taxon>
    </lineage>
</organism>